<dbReference type="GO" id="GO:0004252">
    <property type="term" value="F:serine-type endopeptidase activity"/>
    <property type="evidence" value="ECO:0007669"/>
    <property type="project" value="InterPro"/>
</dbReference>
<dbReference type="AlphaFoldDB" id="A0A7R9CIJ0"/>
<comment type="subcellular location">
    <subcellularLocation>
        <location evidence="1">Secreted</location>
    </subcellularLocation>
</comment>
<feature type="domain" description="Peptidase S1" evidence="11">
    <location>
        <begin position="211"/>
        <end position="474"/>
    </location>
</feature>
<dbReference type="PROSITE" id="PS50240">
    <property type="entry name" value="TRYPSIN_DOM"/>
    <property type="match status" value="1"/>
</dbReference>
<evidence type="ECO:0000256" key="8">
    <source>
        <dbReference type="ARBA" id="ARBA00023157"/>
    </source>
</evidence>
<dbReference type="InterPro" id="IPR009003">
    <property type="entry name" value="Peptidase_S1_PA"/>
</dbReference>
<dbReference type="InterPro" id="IPR001314">
    <property type="entry name" value="Peptidase_S1A"/>
</dbReference>
<comment type="similarity">
    <text evidence="9">Belongs to the peptidase S1 family. CLIP subfamily.</text>
</comment>
<dbReference type="PRINTS" id="PR00722">
    <property type="entry name" value="CHYMOTRYPSIN"/>
</dbReference>
<keyword evidence="5 10" id="KW-0378">Hydrolase</keyword>
<dbReference type="PROSITE" id="PS00135">
    <property type="entry name" value="TRYPSIN_SER"/>
    <property type="match status" value="1"/>
</dbReference>
<dbReference type="GO" id="GO:0005576">
    <property type="term" value="C:extracellular region"/>
    <property type="evidence" value="ECO:0007669"/>
    <property type="project" value="UniProtKB-SubCell"/>
</dbReference>
<reference evidence="12" key="1">
    <citation type="submission" date="2020-11" db="EMBL/GenBank/DDBJ databases">
        <authorList>
            <person name="Tran Van P."/>
        </authorList>
    </citation>
    <scope>NUCLEOTIDE SEQUENCE</scope>
</reference>
<evidence type="ECO:0000256" key="3">
    <source>
        <dbReference type="ARBA" id="ARBA00022670"/>
    </source>
</evidence>
<evidence type="ECO:0000256" key="2">
    <source>
        <dbReference type="ARBA" id="ARBA00022525"/>
    </source>
</evidence>
<dbReference type="InterPro" id="IPR018114">
    <property type="entry name" value="TRYPSIN_HIS"/>
</dbReference>
<evidence type="ECO:0000256" key="9">
    <source>
        <dbReference type="ARBA" id="ARBA00024195"/>
    </source>
</evidence>
<dbReference type="InterPro" id="IPR051487">
    <property type="entry name" value="Ser/Thr_Proteases_Immune/Dev"/>
</dbReference>
<keyword evidence="8" id="KW-1015">Disulfide bond</keyword>
<evidence type="ECO:0000256" key="10">
    <source>
        <dbReference type="RuleBase" id="RU363034"/>
    </source>
</evidence>
<proteinExistence type="inferred from homology"/>
<dbReference type="InterPro" id="IPR033116">
    <property type="entry name" value="TRYPSIN_SER"/>
</dbReference>
<name>A0A7R9CIJ0_TIMCR</name>
<keyword evidence="7" id="KW-0865">Zymogen</keyword>
<dbReference type="Pfam" id="PF00089">
    <property type="entry name" value="Trypsin"/>
    <property type="match status" value="1"/>
</dbReference>
<keyword evidence="4" id="KW-0732">Signal</keyword>
<evidence type="ECO:0000256" key="1">
    <source>
        <dbReference type="ARBA" id="ARBA00004613"/>
    </source>
</evidence>
<dbReference type="SUPFAM" id="SSF50494">
    <property type="entry name" value="Trypsin-like serine proteases"/>
    <property type="match status" value="1"/>
</dbReference>
<dbReference type="FunFam" id="2.40.10.10:FF:000146">
    <property type="entry name" value="Serine protease 53"/>
    <property type="match status" value="1"/>
</dbReference>
<keyword evidence="2" id="KW-0964">Secreted</keyword>
<dbReference type="PROSITE" id="PS00134">
    <property type="entry name" value="TRYPSIN_HIS"/>
    <property type="match status" value="1"/>
</dbReference>
<dbReference type="InterPro" id="IPR001254">
    <property type="entry name" value="Trypsin_dom"/>
</dbReference>
<dbReference type="CDD" id="cd00190">
    <property type="entry name" value="Tryp_SPc"/>
    <property type="match status" value="1"/>
</dbReference>
<evidence type="ECO:0000259" key="11">
    <source>
        <dbReference type="PROSITE" id="PS50240"/>
    </source>
</evidence>
<evidence type="ECO:0000256" key="7">
    <source>
        <dbReference type="ARBA" id="ARBA00023145"/>
    </source>
</evidence>
<protein>
    <recommendedName>
        <fullName evidence="11">Peptidase S1 domain-containing protein</fullName>
    </recommendedName>
</protein>
<dbReference type="SMART" id="SM00020">
    <property type="entry name" value="Tryp_SPc"/>
    <property type="match status" value="1"/>
</dbReference>
<evidence type="ECO:0000256" key="4">
    <source>
        <dbReference type="ARBA" id="ARBA00022729"/>
    </source>
</evidence>
<dbReference type="Gene3D" id="2.40.10.10">
    <property type="entry name" value="Trypsin-like serine proteases"/>
    <property type="match status" value="2"/>
</dbReference>
<sequence>MASLVLTDSSQLTTDGFEKLPDQIMREVSCELPASTKEVTGLLYKLLECNVVAVSEVTYRQCFSGAWKCVAISQCPATSDKFHQVDDKQRARELFSMYACGIKDGVLQVCCHSSFIKSASLDSPNTQADKSFRQCASKSWRCVDISTCPRTAENFYQADFETSKKLSAQYFCGMRGDIIKVCCHSNFIKEEDKMSLLPINECGEVSLDVRITNGKEAKPFQFPWMALLGYKDPKENVHYMCGGSLINDRYVLTAAHCEKPKTSERVTLKMVRLGEVDLDKQIDCDESKGMKRCAGPVIDIPIEKVISHKQYGAMLKNDIALLRLKTRVQTFTDHIKPICLPFGVTITGNEEKVYEVAGWGKTDTWDNEGSRILQHVQIRSQTLEYCNEQYSKSKEVWPIDATQLCVGADMGKDSCYGDSGGPLMDWKLSNELNKTIVVQVGIVSFGTVRCADKYTPAVYTRVTAYLDWILANIEP</sequence>
<evidence type="ECO:0000256" key="5">
    <source>
        <dbReference type="ARBA" id="ARBA00022801"/>
    </source>
</evidence>
<dbReference type="InterPro" id="IPR043504">
    <property type="entry name" value="Peptidase_S1_PA_chymotrypsin"/>
</dbReference>
<gene>
    <name evidence="12" type="ORF">TCEB3V08_LOCUS3596</name>
</gene>
<dbReference type="PANTHER" id="PTHR24256">
    <property type="entry name" value="TRYPTASE-RELATED"/>
    <property type="match status" value="1"/>
</dbReference>
<evidence type="ECO:0000313" key="12">
    <source>
        <dbReference type="EMBL" id="CAD7396418.1"/>
    </source>
</evidence>
<dbReference type="EMBL" id="OC317359">
    <property type="protein sequence ID" value="CAD7396418.1"/>
    <property type="molecule type" value="Genomic_DNA"/>
</dbReference>
<accession>A0A7R9CIJ0</accession>
<keyword evidence="3 10" id="KW-0645">Protease</keyword>
<dbReference type="GO" id="GO:0006508">
    <property type="term" value="P:proteolysis"/>
    <property type="evidence" value="ECO:0007669"/>
    <property type="project" value="UniProtKB-KW"/>
</dbReference>
<evidence type="ECO:0000256" key="6">
    <source>
        <dbReference type="ARBA" id="ARBA00022825"/>
    </source>
</evidence>
<keyword evidence="6 10" id="KW-0720">Serine protease</keyword>
<organism evidence="12">
    <name type="scientific">Timema cristinae</name>
    <name type="common">Walking stick</name>
    <dbReference type="NCBI Taxonomy" id="61476"/>
    <lineage>
        <taxon>Eukaryota</taxon>
        <taxon>Metazoa</taxon>
        <taxon>Ecdysozoa</taxon>
        <taxon>Arthropoda</taxon>
        <taxon>Hexapoda</taxon>
        <taxon>Insecta</taxon>
        <taxon>Pterygota</taxon>
        <taxon>Neoptera</taxon>
        <taxon>Polyneoptera</taxon>
        <taxon>Phasmatodea</taxon>
        <taxon>Timematodea</taxon>
        <taxon>Timematoidea</taxon>
        <taxon>Timematidae</taxon>
        <taxon>Timema</taxon>
    </lineage>
</organism>